<dbReference type="PANTHER" id="PTHR11552">
    <property type="entry name" value="GLUCOSE-METHANOL-CHOLINE GMC OXIDOREDUCTASE"/>
    <property type="match status" value="1"/>
</dbReference>
<reference evidence="6 7" key="1">
    <citation type="submission" date="2020-02" db="EMBL/GenBank/DDBJ databases">
        <authorList>
            <person name="Ferguson B K."/>
        </authorList>
    </citation>
    <scope>NUCLEOTIDE SEQUENCE [LARGE SCALE GENOMIC DNA]</scope>
</reference>
<evidence type="ECO:0000256" key="3">
    <source>
        <dbReference type="SAM" id="MobiDB-lite"/>
    </source>
</evidence>
<dbReference type="AlphaFoldDB" id="A0A6H5HQ67"/>
<feature type="region of interest" description="Disordered" evidence="3">
    <location>
        <begin position="239"/>
        <end position="262"/>
    </location>
</feature>
<evidence type="ECO:0000256" key="2">
    <source>
        <dbReference type="RuleBase" id="RU003968"/>
    </source>
</evidence>
<sequence length="903" mass="99732">MRQGRSNSHFYAYTHHVLSGSFESECRFCGRALDLYNISIISIRSRGWECGAFSRGGWSGAYRVENIRKCSGITGNYYQYYGNLDEFYKNNPPKGKSGLLIRIFFHALSIRNTFRTRFLSPSVDGSETRYPPAALLQSQRRVMSAKGLPGGPSRSQFPTSNILKLMFPKPNGPFRHRGMTNLVHEIGGGKSSTLNKSRDDRCLIHRRVKIIACHCLLFLMPTVEPSQLLTYREQNAENRGRRSISPLARTSSRTVADRATGSHKRKVKLPVEVLAEKRVCRPRRMNCNCPVTQPGPTLASTCGGNAFMLFMGLLEVFIRSQCDLEDPCGRPVSRAIPDREYDFIVVGGGTAGSVVASRLSEVPHWRVLLIEAGGNEPTGTQVPSMFLNFLGSSIDWQYKTEPEDQACLNEQDRRCSWPRGKVIGGTSVMNGMMYMRGAKKDYDDWASLGNSGWSYQDVLPYFLKSEDNLQAGIMDPGYHGVGGLLTVTQFPYHPPLSHAILQGGLELGYPVRDLNGVGHTGFAIAQTTSRNGSRLSTSRAFLRPAKDRPNLHILLNTTATRVLINSTNKEAYGVEVIRNNGQIESFIAKNEVIVSGGAVNSPQLLLLSGIGPEADLRQLGIPVVHNLDGVGRNLHNHVAFFLNFFINDTSTTPLNWATAMEYLLFRDGLMSSTGLSEVTGFVNSRFANAKEDFPDIQFFFAGFLANCARTGQVGERADDGGSNGTGPPPQRMITIIPALLHPKSRGLIKLKTSNPLDYPLIYARYLTEPEDADRLVEGIKIAIQLAETPSLQKYGMRLDRTPVMGCENIAFGCDAYWQCAVRRATGPENHQAGSCRMGPTGDAGAVVDPELRVHGIDRLRVMDASIMPKVTSGNTNAPAIMIAEKGSDMTKNRWIGQTAWKKW</sequence>
<evidence type="ECO:0000256" key="1">
    <source>
        <dbReference type="ARBA" id="ARBA00010790"/>
    </source>
</evidence>
<dbReference type="SUPFAM" id="SSF54373">
    <property type="entry name" value="FAD-linked reductases, C-terminal domain"/>
    <property type="match status" value="1"/>
</dbReference>
<dbReference type="OrthoDB" id="269227at2759"/>
<dbReference type="SUPFAM" id="SSF51905">
    <property type="entry name" value="FAD/NAD(P)-binding domain"/>
    <property type="match status" value="1"/>
</dbReference>
<gene>
    <name evidence="6" type="ORF">NTEN_LOCUS24224</name>
</gene>
<dbReference type="Pfam" id="PF00732">
    <property type="entry name" value="GMC_oxred_N"/>
    <property type="match status" value="1"/>
</dbReference>
<keyword evidence="2" id="KW-0285">Flavoprotein</keyword>
<protein>
    <recommendedName>
        <fullName evidence="4 5">Glucose-methanol-choline oxidoreductase N-terminal domain-containing protein</fullName>
    </recommendedName>
</protein>
<comment type="similarity">
    <text evidence="1 2">Belongs to the GMC oxidoreductase family.</text>
</comment>
<accession>A0A6H5HQ67</accession>
<evidence type="ECO:0000259" key="4">
    <source>
        <dbReference type="PROSITE" id="PS00623"/>
    </source>
</evidence>
<dbReference type="InterPro" id="IPR007867">
    <property type="entry name" value="GMC_OxRtase_C"/>
</dbReference>
<dbReference type="PANTHER" id="PTHR11552:SF217">
    <property type="entry name" value="GLUCOSE DEHYDROGENASE [FAD, QUINONE]"/>
    <property type="match status" value="1"/>
</dbReference>
<evidence type="ECO:0000313" key="7">
    <source>
        <dbReference type="Proteomes" id="UP000479000"/>
    </source>
</evidence>
<keyword evidence="2" id="KW-0274">FAD</keyword>
<dbReference type="InterPro" id="IPR036188">
    <property type="entry name" value="FAD/NAD-bd_sf"/>
</dbReference>
<dbReference type="Gene3D" id="3.30.560.10">
    <property type="entry name" value="Glucose Oxidase, domain 3"/>
    <property type="match status" value="1"/>
</dbReference>
<name>A0A6H5HQ67_9HEMI</name>
<organism evidence="6 7">
    <name type="scientific">Nesidiocoris tenuis</name>
    <dbReference type="NCBI Taxonomy" id="355587"/>
    <lineage>
        <taxon>Eukaryota</taxon>
        <taxon>Metazoa</taxon>
        <taxon>Ecdysozoa</taxon>
        <taxon>Arthropoda</taxon>
        <taxon>Hexapoda</taxon>
        <taxon>Insecta</taxon>
        <taxon>Pterygota</taxon>
        <taxon>Neoptera</taxon>
        <taxon>Paraneoptera</taxon>
        <taxon>Hemiptera</taxon>
        <taxon>Heteroptera</taxon>
        <taxon>Panheteroptera</taxon>
        <taxon>Cimicomorpha</taxon>
        <taxon>Miridae</taxon>
        <taxon>Dicyphina</taxon>
        <taxon>Nesidiocoris</taxon>
    </lineage>
</organism>
<feature type="domain" description="Glucose-methanol-choline oxidoreductase N-terminal" evidence="5">
    <location>
        <begin position="597"/>
        <end position="611"/>
    </location>
</feature>
<keyword evidence="7" id="KW-1185">Reference proteome</keyword>
<dbReference type="Pfam" id="PF05199">
    <property type="entry name" value="GMC_oxred_C"/>
    <property type="match status" value="1"/>
</dbReference>
<dbReference type="PROSITE" id="PS00623">
    <property type="entry name" value="GMC_OXRED_1"/>
    <property type="match status" value="1"/>
</dbReference>
<dbReference type="PROSITE" id="PS00624">
    <property type="entry name" value="GMC_OXRED_2"/>
    <property type="match status" value="1"/>
</dbReference>
<dbReference type="InterPro" id="IPR000172">
    <property type="entry name" value="GMC_OxRdtase_N"/>
</dbReference>
<dbReference type="GO" id="GO:0050660">
    <property type="term" value="F:flavin adenine dinucleotide binding"/>
    <property type="evidence" value="ECO:0007669"/>
    <property type="project" value="InterPro"/>
</dbReference>
<feature type="domain" description="Glucose-methanol-choline oxidoreductase N-terminal" evidence="4">
    <location>
        <begin position="420"/>
        <end position="443"/>
    </location>
</feature>
<proteinExistence type="inferred from homology"/>
<dbReference type="Proteomes" id="UP000479000">
    <property type="component" value="Unassembled WGS sequence"/>
</dbReference>
<dbReference type="Gene3D" id="3.50.50.60">
    <property type="entry name" value="FAD/NAD(P)-binding domain"/>
    <property type="match status" value="1"/>
</dbReference>
<dbReference type="InterPro" id="IPR012132">
    <property type="entry name" value="GMC_OxRdtase"/>
</dbReference>
<evidence type="ECO:0000259" key="5">
    <source>
        <dbReference type="PROSITE" id="PS00624"/>
    </source>
</evidence>
<dbReference type="EMBL" id="CADCXU010035428">
    <property type="protein sequence ID" value="CAB0020652.1"/>
    <property type="molecule type" value="Genomic_DNA"/>
</dbReference>
<evidence type="ECO:0000313" key="6">
    <source>
        <dbReference type="EMBL" id="CAB0020652.1"/>
    </source>
</evidence>
<dbReference type="GO" id="GO:0016614">
    <property type="term" value="F:oxidoreductase activity, acting on CH-OH group of donors"/>
    <property type="evidence" value="ECO:0007669"/>
    <property type="project" value="InterPro"/>
</dbReference>